<feature type="region of interest" description="Disordered" evidence="8">
    <location>
        <begin position="95"/>
        <end position="120"/>
    </location>
</feature>
<protein>
    <recommendedName>
        <fullName evidence="7">Small ribosomal subunit protein mS29</fullName>
    </recommendedName>
</protein>
<dbReference type="GO" id="GO:0003735">
    <property type="term" value="F:structural constituent of ribosome"/>
    <property type="evidence" value="ECO:0007669"/>
    <property type="project" value="TreeGrafter"/>
</dbReference>
<dbReference type="AlphaFoldDB" id="A0A7S2XP72"/>
<feature type="compositionally biased region" description="Low complexity" evidence="8">
    <location>
        <begin position="289"/>
        <end position="303"/>
    </location>
</feature>
<feature type="compositionally biased region" description="Basic and acidic residues" evidence="8">
    <location>
        <begin position="101"/>
        <end position="120"/>
    </location>
</feature>
<evidence type="ECO:0000313" key="9">
    <source>
        <dbReference type="EMBL" id="CAD9818427.1"/>
    </source>
</evidence>
<dbReference type="PANTHER" id="PTHR12810">
    <property type="entry name" value="MITOCHONDRIAL 28S RIBOSOMAL PROTEIN S29"/>
    <property type="match status" value="1"/>
</dbReference>
<feature type="region of interest" description="Disordered" evidence="8">
    <location>
        <begin position="626"/>
        <end position="648"/>
    </location>
</feature>
<proteinExistence type="inferred from homology"/>
<reference evidence="9" key="1">
    <citation type="submission" date="2021-01" db="EMBL/GenBank/DDBJ databases">
        <authorList>
            <person name="Corre E."/>
            <person name="Pelletier E."/>
            <person name="Niang G."/>
            <person name="Scheremetjew M."/>
            <person name="Finn R."/>
            <person name="Kale V."/>
            <person name="Holt S."/>
            <person name="Cochrane G."/>
            <person name="Meng A."/>
            <person name="Brown T."/>
            <person name="Cohen L."/>
        </authorList>
    </citation>
    <scope>NUCLEOTIDE SEQUENCE</scope>
    <source>
        <strain evidence="9">CCMP2084</strain>
    </source>
</reference>
<evidence type="ECO:0000256" key="8">
    <source>
        <dbReference type="SAM" id="MobiDB-lite"/>
    </source>
</evidence>
<dbReference type="GO" id="GO:0005763">
    <property type="term" value="C:mitochondrial small ribosomal subunit"/>
    <property type="evidence" value="ECO:0007669"/>
    <property type="project" value="TreeGrafter"/>
</dbReference>
<evidence type="ECO:0000256" key="7">
    <source>
        <dbReference type="ARBA" id="ARBA00035140"/>
    </source>
</evidence>
<evidence type="ECO:0000256" key="2">
    <source>
        <dbReference type="ARBA" id="ARBA00009863"/>
    </source>
</evidence>
<dbReference type="PANTHER" id="PTHR12810:SF0">
    <property type="entry name" value="SMALL RIBOSOMAL SUBUNIT PROTEIN MS29"/>
    <property type="match status" value="1"/>
</dbReference>
<gene>
    <name evidence="9" type="ORF">ASEP1449_LOCUS10259</name>
</gene>
<keyword evidence="3" id="KW-0809">Transit peptide</keyword>
<keyword evidence="6" id="KW-0687">Ribonucleoprotein</keyword>
<evidence type="ECO:0000256" key="6">
    <source>
        <dbReference type="ARBA" id="ARBA00023274"/>
    </source>
</evidence>
<evidence type="ECO:0000256" key="1">
    <source>
        <dbReference type="ARBA" id="ARBA00004173"/>
    </source>
</evidence>
<evidence type="ECO:0000256" key="4">
    <source>
        <dbReference type="ARBA" id="ARBA00022980"/>
    </source>
</evidence>
<comment type="subcellular location">
    <subcellularLocation>
        <location evidence="1">Mitochondrion</location>
    </subcellularLocation>
</comment>
<dbReference type="InterPro" id="IPR019368">
    <property type="entry name" value="Ribosomal_mS29"/>
</dbReference>
<organism evidence="9">
    <name type="scientific">Attheya septentrionalis</name>
    <dbReference type="NCBI Taxonomy" id="420275"/>
    <lineage>
        <taxon>Eukaryota</taxon>
        <taxon>Sar</taxon>
        <taxon>Stramenopiles</taxon>
        <taxon>Ochrophyta</taxon>
        <taxon>Bacillariophyta</taxon>
        <taxon>Coscinodiscophyceae</taxon>
        <taxon>Chaetocerotophycidae</taxon>
        <taxon>Chaetocerotales</taxon>
        <taxon>Attheyaceae</taxon>
        <taxon>Attheya</taxon>
    </lineage>
</organism>
<dbReference type="EMBL" id="HBHQ01015364">
    <property type="protein sequence ID" value="CAD9818427.1"/>
    <property type="molecule type" value="Transcribed_RNA"/>
</dbReference>
<keyword evidence="5" id="KW-0496">Mitochondrion</keyword>
<accession>A0A7S2XP72</accession>
<keyword evidence="4" id="KW-0689">Ribosomal protein</keyword>
<evidence type="ECO:0000256" key="5">
    <source>
        <dbReference type="ARBA" id="ARBA00023128"/>
    </source>
</evidence>
<comment type="similarity">
    <text evidence="2">Belongs to the mitochondrion-specific ribosomal protein mS29 family.</text>
</comment>
<feature type="region of interest" description="Disordered" evidence="8">
    <location>
        <begin position="282"/>
        <end position="329"/>
    </location>
</feature>
<evidence type="ECO:0000256" key="3">
    <source>
        <dbReference type="ARBA" id="ARBA00022946"/>
    </source>
</evidence>
<name>A0A7S2XP72_9STRA</name>
<sequence>MMAARGIVRTAHRSVLTSRALSSSRWSTATSLELDSNSKDNNRYNATSKRWFGLYRHEKYIADRDEVSDEDWGGPRTMRTAEDMEFYDPVTDTTYDQEEMESIKREKAASQKRDELDKKTGRGWTDPWEIKDEDWMEGKCFDDFEEWNPSMASRISLERVQVHPDGVPTLEVLASLALPSPPALHPGHGSGAKPYVVQRKQNQYKEIQDAIQGLVSSERLEQIFKIVDWDDKQQAIDILYETTEATLAQQKPILSQLPKFSLFVEQAMEEFLEGIQRQEEEKALAASIATPTEAEEPSATPTEPETEEKPSATSTETETETETAKEAKEIVIKTKAEELFVAATEEADEGSVPIFMDVLQVSSELGEDGMVPKLLNPLKPHHKMGCGRMVEEWELAALKTTKRIMIRQCTRDMAQLLNKASMEHSCAKIFVTGRQGMGKSASLAAIVASARTSGYIVMYMPDGDRMRKLGKYIEPSSKRRGFYDLPFLAKEVCGALLENHESDLHDMVVSPETCSKYLTEEYMKKVKELNREDASADTIITVVDLLKTGSELIDISSACYSASMDTLMNQTTKPFVIVSDEFNGYYDRGHYYHMSYDPLVHKPIPYSSMTLFEPLLNTLGVMVDDDSNKKRPAKSPPPKNESLSSIQRGGIVVGTTESRAVSRKVTGKITEAASALSDVSIVSVPPFSVLEAEHYLSNLDVTGIGRLRFDQGETVMNEQEMAYLRMVSSSRPQLLLDSTLS</sequence>
<dbReference type="Pfam" id="PF10236">
    <property type="entry name" value="DAP3"/>
    <property type="match status" value="1"/>
</dbReference>